<feature type="compositionally biased region" description="Basic and acidic residues" evidence="1">
    <location>
        <begin position="276"/>
        <end position="288"/>
    </location>
</feature>
<keyword evidence="2" id="KW-0812">Transmembrane</keyword>
<organism evidence="3 4">
    <name type="scientific">Panaeolus cyanescens</name>
    <dbReference type="NCBI Taxonomy" id="181874"/>
    <lineage>
        <taxon>Eukaryota</taxon>
        <taxon>Fungi</taxon>
        <taxon>Dikarya</taxon>
        <taxon>Basidiomycota</taxon>
        <taxon>Agaricomycotina</taxon>
        <taxon>Agaricomycetes</taxon>
        <taxon>Agaricomycetidae</taxon>
        <taxon>Agaricales</taxon>
        <taxon>Agaricineae</taxon>
        <taxon>Galeropsidaceae</taxon>
        <taxon>Panaeolus</taxon>
    </lineage>
</organism>
<dbReference type="STRING" id="181874.A0A409YFM9"/>
<accession>A0A409YFM9</accession>
<name>A0A409YFM9_9AGAR</name>
<keyword evidence="4" id="KW-1185">Reference proteome</keyword>
<feature type="transmembrane region" description="Helical" evidence="2">
    <location>
        <begin position="142"/>
        <end position="167"/>
    </location>
</feature>
<dbReference type="Proteomes" id="UP000284842">
    <property type="component" value="Unassembled WGS sequence"/>
</dbReference>
<feature type="compositionally biased region" description="Low complexity" evidence="1">
    <location>
        <begin position="207"/>
        <end position="224"/>
    </location>
</feature>
<reference evidence="3 4" key="1">
    <citation type="journal article" date="2018" name="Evol. Lett.">
        <title>Horizontal gene cluster transfer increased hallucinogenic mushroom diversity.</title>
        <authorList>
            <person name="Reynolds H.T."/>
            <person name="Vijayakumar V."/>
            <person name="Gluck-Thaler E."/>
            <person name="Korotkin H.B."/>
            <person name="Matheny P.B."/>
            <person name="Slot J.C."/>
        </authorList>
    </citation>
    <scope>NUCLEOTIDE SEQUENCE [LARGE SCALE GENOMIC DNA]</scope>
    <source>
        <strain evidence="3 4">2629</strain>
    </source>
</reference>
<proteinExistence type="predicted"/>
<feature type="region of interest" description="Disordered" evidence="1">
    <location>
        <begin position="177"/>
        <end position="331"/>
    </location>
</feature>
<dbReference type="Gene3D" id="2.60.120.260">
    <property type="entry name" value="Galactose-binding domain-like"/>
    <property type="match status" value="1"/>
</dbReference>
<feature type="compositionally biased region" description="Low complexity" evidence="1">
    <location>
        <begin position="289"/>
        <end position="307"/>
    </location>
</feature>
<dbReference type="AlphaFoldDB" id="A0A409YFM9"/>
<evidence type="ECO:0000256" key="2">
    <source>
        <dbReference type="SAM" id="Phobius"/>
    </source>
</evidence>
<dbReference type="InParanoid" id="A0A409YFM9"/>
<evidence type="ECO:0000313" key="3">
    <source>
        <dbReference type="EMBL" id="PPR01801.1"/>
    </source>
</evidence>
<sequence>MSSRDIIDDTDPRVAYSAMWTRHGSDFAYGNSAHLTGSASATATLRFNGTSVEVYGTVQKASSTRAPLSSYTLEDGSSAMFKPNETSNDQHKVLFFRKEGLAKGEHVLVIRNLIPDDALWLDYFTVDGGSTASGTGVHSLPVGAIIAVALASLFITLAILLLGFFLWTRHHKRKRKSAPRHAYSPIYTRETNRRPVTIRPPNPPQRPQSSTRGSTPRPSRSGTPVTHPTITPYNLDNREPDPPAWGRPNWSLSHSATSLPLGPQHFKPTYSPNARQHGDRTRRSDSRNSRPSSSSAGPSSAPIPAHSQAESYSPQGFPPPYTTVVAQYSGP</sequence>
<gene>
    <name evidence="3" type="ORF">CVT24_001697</name>
</gene>
<dbReference type="EMBL" id="NHTK01001214">
    <property type="protein sequence ID" value="PPR01801.1"/>
    <property type="molecule type" value="Genomic_DNA"/>
</dbReference>
<comment type="caution">
    <text evidence="3">The sequence shown here is derived from an EMBL/GenBank/DDBJ whole genome shotgun (WGS) entry which is preliminary data.</text>
</comment>
<keyword evidence="2" id="KW-0472">Membrane</keyword>
<evidence type="ECO:0000313" key="4">
    <source>
        <dbReference type="Proteomes" id="UP000284842"/>
    </source>
</evidence>
<evidence type="ECO:0000256" key="1">
    <source>
        <dbReference type="SAM" id="MobiDB-lite"/>
    </source>
</evidence>
<protein>
    <submittedName>
        <fullName evidence="3">Uncharacterized protein</fullName>
    </submittedName>
</protein>
<keyword evidence="2" id="KW-1133">Transmembrane helix</keyword>
<dbReference type="OrthoDB" id="3265734at2759"/>